<evidence type="ECO:0000256" key="1">
    <source>
        <dbReference type="SAM" id="SignalP"/>
    </source>
</evidence>
<dbReference type="AlphaFoldDB" id="A0A5K1VGP8"/>
<dbReference type="EMBL" id="BDEQ01000001">
    <property type="protein sequence ID" value="GAT97600.1"/>
    <property type="molecule type" value="Genomic_DNA"/>
</dbReference>
<organism evidence="2 3">
    <name type="scientific">Entamoeba histolytica</name>
    <dbReference type="NCBI Taxonomy" id="5759"/>
    <lineage>
        <taxon>Eukaryota</taxon>
        <taxon>Amoebozoa</taxon>
        <taxon>Evosea</taxon>
        <taxon>Archamoebae</taxon>
        <taxon>Mastigamoebida</taxon>
        <taxon>Entamoebidae</taxon>
        <taxon>Entamoeba</taxon>
    </lineage>
</organism>
<dbReference type="VEuPathDB" id="AmoebaDB:EHI7A_105890"/>
<dbReference type="Proteomes" id="UP000078387">
    <property type="component" value="Unassembled WGS sequence"/>
</dbReference>
<reference evidence="2 3" key="1">
    <citation type="submission" date="2016-05" db="EMBL/GenBank/DDBJ databases">
        <title>First whole genome sequencing of Entamoeba histolytica HM1:IMSS-clone-6.</title>
        <authorList>
            <person name="Mukherjee Avik.K."/>
            <person name="Izumyama S."/>
            <person name="Nakada-Tsukui K."/>
            <person name="Nozaki T."/>
        </authorList>
    </citation>
    <scope>NUCLEOTIDE SEQUENCE [LARGE SCALE GENOMIC DNA]</scope>
    <source>
        <strain evidence="2 3">HM1:IMSS clone 6</strain>
    </source>
</reference>
<protein>
    <submittedName>
        <fullName evidence="2">Uncharacterized protein</fullName>
    </submittedName>
</protein>
<feature type="signal peptide" evidence="1">
    <location>
        <begin position="1"/>
        <end position="16"/>
    </location>
</feature>
<proteinExistence type="predicted"/>
<dbReference type="VEuPathDB" id="AmoebaDB:EHI5A_073350"/>
<comment type="caution">
    <text evidence="2">The sequence shown here is derived from an EMBL/GenBank/DDBJ whole genome shotgun (WGS) entry which is preliminary data.</text>
</comment>
<name>A0A5K1VGP8_ENTHI</name>
<dbReference type="VEuPathDB" id="AmoebaDB:KM1_207900"/>
<sequence>MITFSILYFYFVITKASYSLTETTLEARLTYSNPNEFQYDFNVNTACCLVSRTTPECSVYPSESVPDITRTITYDYKNSILRFSNDLPQGVYEVWIYQHKGAPLYGGLPIVEVSFYTSHGLTQQKYIINNIADTNNKKYVWWNVFTIRKNSTRILLRDFDVSRVSKEVFINPPSSLIPVQCDKTDRDVNGVQPLIIVILSFILLLII</sequence>
<keyword evidence="1" id="KW-0732">Signal</keyword>
<feature type="chain" id="PRO_5023807720" evidence="1">
    <location>
        <begin position="17"/>
        <end position="207"/>
    </location>
</feature>
<evidence type="ECO:0000313" key="2">
    <source>
        <dbReference type="EMBL" id="GAT97600.1"/>
    </source>
</evidence>
<gene>
    <name evidence="2" type="ORF">CL6EHI_079270</name>
</gene>
<dbReference type="VEuPathDB" id="AmoebaDB:EHI_079270"/>
<dbReference type="OMA" id="IEAHLTY"/>
<evidence type="ECO:0000313" key="3">
    <source>
        <dbReference type="Proteomes" id="UP000078387"/>
    </source>
</evidence>
<accession>A0A5K1VGP8</accession>